<dbReference type="GO" id="GO:0019867">
    <property type="term" value="C:outer membrane"/>
    <property type="evidence" value="ECO:0007669"/>
    <property type="project" value="InterPro"/>
</dbReference>
<dbReference type="GO" id="GO:2001070">
    <property type="term" value="F:starch binding"/>
    <property type="evidence" value="ECO:0007669"/>
    <property type="project" value="InterPro"/>
</dbReference>
<dbReference type="PROSITE" id="PS50206">
    <property type="entry name" value="RHODANESE_3"/>
    <property type="match status" value="1"/>
</dbReference>
<evidence type="ECO:0000313" key="2">
    <source>
        <dbReference type="EMBL" id="SHG11692.1"/>
    </source>
</evidence>
<proteinExistence type="predicted"/>
<name>A0A1M5H7J9_9BACT</name>
<keyword evidence="3" id="KW-1185">Reference proteome</keyword>
<evidence type="ECO:0000313" key="3">
    <source>
        <dbReference type="Proteomes" id="UP000184368"/>
    </source>
</evidence>
<dbReference type="OrthoDB" id="975117at2"/>
<organism evidence="2 3">
    <name type="scientific">Cnuella takakiae</name>
    <dbReference type="NCBI Taxonomy" id="1302690"/>
    <lineage>
        <taxon>Bacteria</taxon>
        <taxon>Pseudomonadati</taxon>
        <taxon>Bacteroidota</taxon>
        <taxon>Chitinophagia</taxon>
        <taxon>Chitinophagales</taxon>
        <taxon>Chitinophagaceae</taxon>
        <taxon>Cnuella</taxon>
    </lineage>
</organism>
<feature type="domain" description="Rhodanese" evidence="1">
    <location>
        <begin position="149"/>
        <end position="179"/>
    </location>
</feature>
<dbReference type="RefSeq" id="WP_073046935.1">
    <property type="nucleotide sequence ID" value="NZ_FQUO01000018.1"/>
</dbReference>
<dbReference type="Gene3D" id="2.60.40.3620">
    <property type="match status" value="2"/>
</dbReference>
<dbReference type="CDD" id="cd12967">
    <property type="entry name" value="CBM_SusE-F_like_u1"/>
    <property type="match status" value="1"/>
</dbReference>
<dbReference type="Pfam" id="PF14292">
    <property type="entry name" value="SusE"/>
    <property type="match status" value="1"/>
</dbReference>
<dbReference type="Proteomes" id="UP000184368">
    <property type="component" value="Unassembled WGS sequence"/>
</dbReference>
<dbReference type="InterPro" id="IPR001763">
    <property type="entry name" value="Rhodanese-like_dom"/>
</dbReference>
<dbReference type="STRING" id="1302690.BUE76_03615"/>
<dbReference type="EMBL" id="FQUO01000018">
    <property type="protein sequence ID" value="SHG11692.1"/>
    <property type="molecule type" value="Genomic_DNA"/>
</dbReference>
<gene>
    <name evidence="2" type="ORF">SAMN05444008_11856</name>
</gene>
<sequence>MKSLFSKILILAAASVLLWSCEKDETRAVLKSGAAPTLAANRTTPLVLAQANASQPALEFTWGAVDYGYSDAIQYVLQIARSGTNFAGASTTEVGVTKSALKKGFTVAELNVELNKIVASGVASDVDVRLKADASGIVSNTLKLNITPYRVLVQYGFPAAINLAGNFQGWAPATGPQIVSLANDGNYAGFVDFSTGTPAPEFKFVKGNDWSAGDFGSAGAGLLTNGGNNLQLPAPGIYLIRANTTARTWTSDRINGWGIIGSATAGGWNSDQDLTWNAASKTYTITTNLNAGELKFRANDDWVVNLGDNKNPGVDGKPELGGDNIAIAAAGNYTITLDIMIGGNWVYVIKKN</sequence>
<protein>
    <recommendedName>
        <fullName evidence="1">Rhodanese domain-containing protein</fullName>
    </recommendedName>
</protein>
<dbReference type="InterPro" id="IPR025970">
    <property type="entry name" value="SusE"/>
</dbReference>
<dbReference type="AlphaFoldDB" id="A0A1M5H7J9"/>
<accession>A0A1M5H7J9</accession>
<reference evidence="2 3" key="1">
    <citation type="submission" date="2016-11" db="EMBL/GenBank/DDBJ databases">
        <authorList>
            <person name="Jaros S."/>
            <person name="Januszkiewicz K."/>
            <person name="Wedrychowicz H."/>
        </authorList>
    </citation>
    <scope>NUCLEOTIDE SEQUENCE [LARGE SCALE GENOMIC DNA]</scope>
    <source>
        <strain evidence="2 3">DSM 26897</strain>
    </source>
</reference>
<dbReference type="CDD" id="cd12956">
    <property type="entry name" value="CBM_SusE-F_like"/>
    <property type="match status" value="1"/>
</dbReference>
<evidence type="ECO:0000259" key="1">
    <source>
        <dbReference type="PROSITE" id="PS50206"/>
    </source>
</evidence>